<reference evidence="3" key="1">
    <citation type="journal article" date="2020" name="Stud. Mycol.">
        <title>101 Dothideomycetes genomes: a test case for predicting lifestyles and emergence of pathogens.</title>
        <authorList>
            <person name="Haridas S."/>
            <person name="Albert R."/>
            <person name="Binder M."/>
            <person name="Bloem J."/>
            <person name="Labutti K."/>
            <person name="Salamov A."/>
            <person name="Andreopoulos B."/>
            <person name="Baker S."/>
            <person name="Barry K."/>
            <person name="Bills G."/>
            <person name="Bluhm B."/>
            <person name="Cannon C."/>
            <person name="Castanera R."/>
            <person name="Culley D."/>
            <person name="Daum C."/>
            <person name="Ezra D."/>
            <person name="Gonzalez J."/>
            <person name="Henrissat B."/>
            <person name="Kuo A."/>
            <person name="Liang C."/>
            <person name="Lipzen A."/>
            <person name="Lutzoni F."/>
            <person name="Magnuson J."/>
            <person name="Mondo S."/>
            <person name="Nolan M."/>
            <person name="Ohm R."/>
            <person name="Pangilinan J."/>
            <person name="Park H.-J."/>
            <person name="Ramirez L."/>
            <person name="Alfaro M."/>
            <person name="Sun H."/>
            <person name="Tritt A."/>
            <person name="Yoshinaga Y."/>
            <person name="Zwiers L.-H."/>
            <person name="Turgeon B."/>
            <person name="Goodwin S."/>
            <person name="Spatafora J."/>
            <person name="Crous P."/>
            <person name="Grigoriev I."/>
        </authorList>
    </citation>
    <scope>NUCLEOTIDE SEQUENCE</scope>
    <source>
        <strain evidence="3">CBS 113979</strain>
    </source>
</reference>
<sequence length="197" mass="20790">MEERINTTMRKSQQNANNNQSNSIKSKTTQTRYTTRTPDSKSIRRINLDTIYSLDRTNFNPSISSTSPSSTPSKGSTPFNPNLSNPSTSSLSSGDGLRLGQPPGTLHDGLRLLADRLPGTSYSGRGTLFTSARLPGTSYGFPLHQTLASSASSASSASFALNSSSLSASRARDSSAISAALAASSTCFFAFLVFSTA</sequence>
<feature type="compositionally biased region" description="Low complexity" evidence="1">
    <location>
        <begin position="61"/>
        <end position="93"/>
    </location>
</feature>
<keyword evidence="4" id="KW-1185">Reference proteome</keyword>
<evidence type="ECO:0000256" key="1">
    <source>
        <dbReference type="SAM" id="MobiDB-lite"/>
    </source>
</evidence>
<evidence type="ECO:0000313" key="4">
    <source>
        <dbReference type="Proteomes" id="UP000800041"/>
    </source>
</evidence>
<proteinExistence type="predicted"/>
<keyword evidence="2" id="KW-0812">Transmembrane</keyword>
<dbReference type="Proteomes" id="UP000800041">
    <property type="component" value="Unassembled WGS sequence"/>
</dbReference>
<feature type="region of interest" description="Disordered" evidence="1">
    <location>
        <begin position="1"/>
        <end position="44"/>
    </location>
</feature>
<dbReference type="EMBL" id="ML977147">
    <property type="protein sequence ID" value="KAF1988751.1"/>
    <property type="molecule type" value="Genomic_DNA"/>
</dbReference>
<feature type="compositionally biased region" description="Low complexity" evidence="1">
    <location>
        <begin position="12"/>
        <end position="37"/>
    </location>
</feature>
<dbReference type="AlphaFoldDB" id="A0A6G1H6A3"/>
<name>A0A6G1H6A3_9PEZI</name>
<evidence type="ECO:0000256" key="2">
    <source>
        <dbReference type="SAM" id="Phobius"/>
    </source>
</evidence>
<organism evidence="3 4">
    <name type="scientific">Aulographum hederae CBS 113979</name>
    <dbReference type="NCBI Taxonomy" id="1176131"/>
    <lineage>
        <taxon>Eukaryota</taxon>
        <taxon>Fungi</taxon>
        <taxon>Dikarya</taxon>
        <taxon>Ascomycota</taxon>
        <taxon>Pezizomycotina</taxon>
        <taxon>Dothideomycetes</taxon>
        <taxon>Pleosporomycetidae</taxon>
        <taxon>Aulographales</taxon>
        <taxon>Aulographaceae</taxon>
    </lineage>
</organism>
<feature type="transmembrane region" description="Helical" evidence="2">
    <location>
        <begin position="176"/>
        <end position="194"/>
    </location>
</feature>
<feature type="compositionally biased region" description="Polar residues" evidence="1">
    <location>
        <begin position="1"/>
        <end position="11"/>
    </location>
</feature>
<keyword evidence="2" id="KW-1133">Transmembrane helix</keyword>
<keyword evidence="2" id="KW-0472">Membrane</keyword>
<protein>
    <submittedName>
        <fullName evidence="3">Uncharacterized protein</fullName>
    </submittedName>
</protein>
<evidence type="ECO:0000313" key="3">
    <source>
        <dbReference type="EMBL" id="KAF1988751.1"/>
    </source>
</evidence>
<accession>A0A6G1H6A3</accession>
<gene>
    <name evidence="3" type="ORF">K402DRAFT_19312</name>
</gene>
<feature type="region of interest" description="Disordered" evidence="1">
    <location>
        <begin position="57"/>
        <end position="109"/>
    </location>
</feature>